<dbReference type="CDD" id="cd10923">
    <property type="entry name" value="CE4_COG5298"/>
    <property type="match status" value="1"/>
</dbReference>
<evidence type="ECO:0000313" key="2">
    <source>
        <dbReference type="EMBL" id="CDS84516.1"/>
    </source>
</evidence>
<dbReference type="Gene3D" id="3.20.20.370">
    <property type="entry name" value="Glycoside hydrolase/deacetylase"/>
    <property type="match status" value="1"/>
</dbReference>
<sequence length="554" mass="64727">MMFKIFNKSLLKLVVVLSIVLTISNFSLSSYASEITSSTDKVLIIYDSKKETAYNRDILNIMRTLLGRFSSDIELLKLSNYDGEINKNYYSHIFILGINENSYNNDKNTKNLISSLNSYKGTICWLGYGIENLLEHKKYNLDYVGKTNNIVSVNYRGKSYNLDEHYVFNIVESKDTSNKVIGSINDTLNKYPYIINDKNLFYVSKLDLDGVLFYIFCDSLNDIFNIKTFDKGRIFVRIEDVHAFREPKNLVEIADYLSSKNIPFTIALIPAYVNPKNHKVITLSESPEIVKAIKYMQDKGGTVILHGYTHQYKKEEVSGEGYEFWDGKKDEPLKENMKIFVKDRVLNGLRVCIENGIYPLAFEAPHYAMESEGYKELKKYFSTYMGQHQNNDKKFSTNTYPYIIRDTEEFNIFIPENLGYIDPEDKFTFQNIKENLDKLSIVRGFSGGFFFHSYLNIEYLKNTIEYLEKQNIEFMNLRDFNNWVKVDEIQIRNNGDEIIVNYDKDLDELTKSDTRFKSISNISKVLIFIVSISVLIFVIIFIYFKRIDKKKFLK</sequence>
<dbReference type="GO" id="GO:0005975">
    <property type="term" value="P:carbohydrate metabolic process"/>
    <property type="evidence" value="ECO:0007669"/>
    <property type="project" value="InterPro"/>
</dbReference>
<reference evidence="3" key="1">
    <citation type="submission" date="2014-07" db="EMBL/GenBank/DDBJ databases">
        <authorList>
            <person name="Monot Marc"/>
        </authorList>
    </citation>
    <scope>NUCLEOTIDE SEQUENCE</scope>
    <source>
        <strain evidence="4">7032989</strain>
        <strain evidence="3">7032994</strain>
    </source>
</reference>
<evidence type="ECO:0000313" key="3">
    <source>
        <dbReference type="EMBL" id="CDS84949.1"/>
    </source>
</evidence>
<dbReference type="Pfam" id="PF10096">
    <property type="entry name" value="DUF2334"/>
    <property type="match status" value="1"/>
</dbReference>
<gene>
    <name evidence="4" type="ORF">BN1095_630082</name>
    <name evidence="2" type="ORF">BN1096_340078</name>
    <name evidence="3" type="ORF">BN1097_350083</name>
</gene>
<dbReference type="RefSeq" id="WP_021390116.1">
    <property type="nucleotide sequence ID" value="NZ_BBYB01000162.1"/>
</dbReference>
<organism evidence="3">
    <name type="scientific">Clostridioides difficile</name>
    <name type="common">Peptoclostridium difficile</name>
    <dbReference type="NCBI Taxonomy" id="1496"/>
    <lineage>
        <taxon>Bacteria</taxon>
        <taxon>Bacillati</taxon>
        <taxon>Bacillota</taxon>
        <taxon>Clostridia</taxon>
        <taxon>Peptostreptococcales</taxon>
        <taxon>Peptostreptococcaceae</taxon>
        <taxon>Clostridioides</taxon>
    </lineage>
</organism>
<feature type="transmembrane region" description="Helical" evidence="1">
    <location>
        <begin position="525"/>
        <end position="544"/>
    </location>
</feature>
<dbReference type="InterPro" id="IPR018763">
    <property type="entry name" value="DUF2334"/>
</dbReference>
<proteinExistence type="predicted"/>
<accession>A0A069A1Z1</accession>
<dbReference type="EMBL" id="LK932371">
    <property type="protein sequence ID" value="CDS84949.1"/>
    <property type="molecule type" value="Genomic_DNA"/>
</dbReference>
<keyword evidence="1" id="KW-1133">Transmembrane helix</keyword>
<dbReference type="InterPro" id="IPR011330">
    <property type="entry name" value="Glyco_hydro/deAcase_b/a-brl"/>
</dbReference>
<protein>
    <submittedName>
        <fullName evidence="2">Putative cell wall anchored protein</fullName>
    </submittedName>
</protein>
<keyword evidence="1" id="KW-0812">Transmembrane</keyword>
<dbReference type="SUPFAM" id="SSF88713">
    <property type="entry name" value="Glycoside hydrolase/deacetylase"/>
    <property type="match status" value="1"/>
</dbReference>
<evidence type="ECO:0000256" key="1">
    <source>
        <dbReference type="SAM" id="Phobius"/>
    </source>
</evidence>
<dbReference type="EMBL" id="LK933327">
    <property type="protein sequence ID" value="CDT67538.1"/>
    <property type="molecule type" value="Genomic_DNA"/>
</dbReference>
<name>A0A069A1Z1_CLODI</name>
<keyword evidence="1" id="KW-0472">Membrane</keyword>
<evidence type="ECO:0000313" key="4">
    <source>
        <dbReference type="EMBL" id="CDT67538.1"/>
    </source>
</evidence>
<dbReference type="EMBL" id="LK932485">
    <property type="protein sequence ID" value="CDS84516.1"/>
    <property type="molecule type" value="Genomic_DNA"/>
</dbReference>
<dbReference type="AlphaFoldDB" id="A0A069A1Z1"/>